<dbReference type="AlphaFoldDB" id="A0AA41QM48"/>
<protein>
    <recommendedName>
        <fullName evidence="6">7,8-dihydroneopterin aldolase</fullName>
        <ecNumber evidence="6">4.1.2.25</ecNumber>
    </recommendedName>
</protein>
<dbReference type="Pfam" id="PF02152">
    <property type="entry name" value="FolB"/>
    <property type="match status" value="1"/>
</dbReference>
<evidence type="ECO:0000256" key="1">
    <source>
        <dbReference type="ARBA" id="ARBA00001353"/>
    </source>
</evidence>
<dbReference type="InterPro" id="IPR006157">
    <property type="entry name" value="FolB_dom"/>
</dbReference>
<dbReference type="EC" id="4.1.2.25" evidence="6"/>
<evidence type="ECO:0000313" key="8">
    <source>
        <dbReference type="EMBL" id="MCI0127410.1"/>
    </source>
</evidence>
<dbReference type="FunFam" id="3.30.1130.10:FF:000003">
    <property type="entry name" value="7,8-dihydroneopterin aldolase"/>
    <property type="match status" value="1"/>
</dbReference>
<dbReference type="GO" id="GO:0005737">
    <property type="term" value="C:cytoplasm"/>
    <property type="evidence" value="ECO:0007669"/>
    <property type="project" value="TreeGrafter"/>
</dbReference>
<dbReference type="SMART" id="SM00905">
    <property type="entry name" value="FolB"/>
    <property type="match status" value="1"/>
</dbReference>
<dbReference type="InterPro" id="IPR006156">
    <property type="entry name" value="Dihydroneopterin_aldolase"/>
</dbReference>
<reference evidence="8" key="1">
    <citation type="submission" date="2022-03" db="EMBL/GenBank/DDBJ databases">
        <title>The complete genome sequence of a Methyloterrigena soli.</title>
        <authorList>
            <person name="Zi Z."/>
        </authorList>
    </citation>
    <scope>NUCLEOTIDE SEQUENCE</scope>
    <source>
        <strain evidence="8">M48</strain>
    </source>
</reference>
<dbReference type="CDD" id="cd00534">
    <property type="entry name" value="DHNA_DHNTPE"/>
    <property type="match status" value="1"/>
</dbReference>
<accession>A0AA41QM48</accession>
<sequence>MPASDLIILNNLGFYGYHGVLGEENRLGQRFWIDVTAGLDLSAAARSDNLDQSVSYADMFEVIEAAFASHRFNLIEALAQHIVDRVFEGFAAIEWIRIRVRKPEAPIPMVAGEAAIELYRERP</sequence>
<dbReference type="SUPFAM" id="SSF55620">
    <property type="entry name" value="Tetrahydrobiopterin biosynthesis enzymes-like"/>
    <property type="match status" value="1"/>
</dbReference>
<dbReference type="GO" id="GO:0046656">
    <property type="term" value="P:folic acid biosynthetic process"/>
    <property type="evidence" value="ECO:0007669"/>
    <property type="project" value="UniProtKB-UniRule"/>
</dbReference>
<evidence type="ECO:0000256" key="5">
    <source>
        <dbReference type="ARBA" id="ARBA00023239"/>
    </source>
</evidence>
<evidence type="ECO:0000256" key="4">
    <source>
        <dbReference type="ARBA" id="ARBA00022909"/>
    </source>
</evidence>
<proteinExistence type="inferred from homology"/>
<dbReference type="Proteomes" id="UP001156140">
    <property type="component" value="Unassembled WGS sequence"/>
</dbReference>
<dbReference type="PANTHER" id="PTHR42844">
    <property type="entry name" value="DIHYDRONEOPTERIN ALDOLASE 1-RELATED"/>
    <property type="match status" value="1"/>
</dbReference>
<dbReference type="Gene3D" id="3.30.1130.10">
    <property type="match status" value="1"/>
</dbReference>
<name>A0AA41QM48_9HYPH</name>
<evidence type="ECO:0000256" key="2">
    <source>
        <dbReference type="ARBA" id="ARBA00005013"/>
    </source>
</evidence>
<keyword evidence="9" id="KW-1185">Reference proteome</keyword>
<keyword evidence="4 6" id="KW-0289">Folate biosynthesis</keyword>
<dbReference type="InterPro" id="IPR043133">
    <property type="entry name" value="GTP-CH-I_C/QueF"/>
</dbReference>
<dbReference type="NCBIfam" id="TIGR00525">
    <property type="entry name" value="folB"/>
    <property type="match status" value="1"/>
</dbReference>
<evidence type="ECO:0000259" key="7">
    <source>
        <dbReference type="SMART" id="SM00905"/>
    </source>
</evidence>
<comment type="catalytic activity">
    <reaction evidence="1 6">
        <text>7,8-dihydroneopterin = 6-hydroxymethyl-7,8-dihydropterin + glycolaldehyde</text>
        <dbReference type="Rhea" id="RHEA:10540"/>
        <dbReference type="ChEBI" id="CHEBI:17001"/>
        <dbReference type="ChEBI" id="CHEBI:17071"/>
        <dbReference type="ChEBI" id="CHEBI:44841"/>
        <dbReference type="EC" id="4.1.2.25"/>
    </reaction>
</comment>
<gene>
    <name evidence="8" type="primary">folB</name>
    <name evidence="8" type="ORF">ML536_11290</name>
</gene>
<keyword evidence="5 6" id="KW-0456">Lyase</keyword>
<feature type="domain" description="Dihydroneopterin aldolase/epimerase" evidence="7">
    <location>
        <begin position="7"/>
        <end position="120"/>
    </location>
</feature>
<dbReference type="NCBIfam" id="TIGR00526">
    <property type="entry name" value="folB_dom"/>
    <property type="match status" value="1"/>
</dbReference>
<comment type="pathway">
    <text evidence="2 6">Cofactor biosynthesis; tetrahydrofolate biosynthesis; 2-amino-4-hydroxy-6-hydroxymethyl-7,8-dihydropteridine diphosphate from 7,8-dihydroneopterin triphosphate: step 3/4.</text>
</comment>
<comment type="function">
    <text evidence="6">Catalyzes the conversion of 7,8-dihydroneopterin to 6-hydroxymethyl-7,8-dihydropterin.</text>
</comment>
<evidence type="ECO:0000256" key="3">
    <source>
        <dbReference type="ARBA" id="ARBA00005708"/>
    </source>
</evidence>
<evidence type="ECO:0000256" key="6">
    <source>
        <dbReference type="RuleBase" id="RU362079"/>
    </source>
</evidence>
<organism evidence="8 9">
    <name type="scientific">Paradevosia shaoguanensis</name>
    <dbReference type="NCBI Taxonomy" id="1335043"/>
    <lineage>
        <taxon>Bacteria</taxon>
        <taxon>Pseudomonadati</taxon>
        <taxon>Pseudomonadota</taxon>
        <taxon>Alphaproteobacteria</taxon>
        <taxon>Hyphomicrobiales</taxon>
        <taxon>Devosiaceae</taxon>
        <taxon>Paradevosia</taxon>
    </lineage>
</organism>
<evidence type="ECO:0000313" key="9">
    <source>
        <dbReference type="Proteomes" id="UP001156140"/>
    </source>
</evidence>
<dbReference type="PANTHER" id="PTHR42844:SF1">
    <property type="entry name" value="DIHYDRONEOPTERIN ALDOLASE 1-RELATED"/>
    <property type="match status" value="1"/>
</dbReference>
<dbReference type="GO" id="GO:0004150">
    <property type="term" value="F:dihydroneopterin aldolase activity"/>
    <property type="evidence" value="ECO:0007669"/>
    <property type="project" value="UniProtKB-UniRule"/>
</dbReference>
<comment type="similarity">
    <text evidence="3 6">Belongs to the DHNA family.</text>
</comment>
<dbReference type="GO" id="GO:0046654">
    <property type="term" value="P:tetrahydrofolate biosynthetic process"/>
    <property type="evidence" value="ECO:0007669"/>
    <property type="project" value="UniProtKB-UniRule"/>
</dbReference>
<dbReference type="RefSeq" id="WP_035038439.1">
    <property type="nucleotide sequence ID" value="NZ_CP068983.1"/>
</dbReference>
<comment type="caution">
    <text evidence="8">The sequence shown here is derived from an EMBL/GenBank/DDBJ whole genome shotgun (WGS) entry which is preliminary data.</text>
</comment>
<dbReference type="EMBL" id="JALAZD010000001">
    <property type="protein sequence ID" value="MCI0127410.1"/>
    <property type="molecule type" value="Genomic_DNA"/>
</dbReference>